<keyword evidence="4" id="KW-1185">Reference proteome</keyword>
<proteinExistence type="inferred from homology"/>
<dbReference type="GO" id="GO:0042162">
    <property type="term" value="F:telomeric DNA binding"/>
    <property type="evidence" value="ECO:0007669"/>
    <property type="project" value="TreeGrafter"/>
</dbReference>
<feature type="domain" description="Telomere length regulation protein conserved" evidence="2">
    <location>
        <begin position="11"/>
        <end position="120"/>
    </location>
</feature>
<dbReference type="PANTHER" id="PTHR15830">
    <property type="entry name" value="TELOMERE LENGTH REGULATION PROTEIN TEL2 FAMILY MEMBER"/>
    <property type="match status" value="1"/>
</dbReference>
<accession>A0AAV5TAI0</accession>
<evidence type="ECO:0000259" key="2">
    <source>
        <dbReference type="Pfam" id="PF10193"/>
    </source>
</evidence>
<protein>
    <recommendedName>
        <fullName evidence="2">Telomere length regulation protein conserved domain-containing protein</fullName>
    </recommendedName>
</protein>
<dbReference type="EMBL" id="BTSX01000003">
    <property type="protein sequence ID" value="GMS89385.1"/>
    <property type="molecule type" value="Genomic_DNA"/>
</dbReference>
<reference evidence="3" key="1">
    <citation type="submission" date="2023-10" db="EMBL/GenBank/DDBJ databases">
        <title>Genome assembly of Pristionchus species.</title>
        <authorList>
            <person name="Yoshida K."/>
            <person name="Sommer R.J."/>
        </authorList>
    </citation>
    <scope>NUCLEOTIDE SEQUENCE</scope>
    <source>
        <strain evidence="3">RS0144</strain>
    </source>
</reference>
<evidence type="ECO:0000313" key="3">
    <source>
        <dbReference type="EMBL" id="GMS89385.1"/>
    </source>
</evidence>
<dbReference type="PANTHER" id="PTHR15830:SF10">
    <property type="entry name" value="TELOMERE LENGTH REGULATION PROTEIN TEL2 HOMOLOG"/>
    <property type="match status" value="1"/>
</dbReference>
<comment type="caution">
    <text evidence="3">The sequence shown here is derived from an EMBL/GenBank/DDBJ whole genome shotgun (WGS) entry which is preliminary data.</text>
</comment>
<dbReference type="GO" id="GO:0051879">
    <property type="term" value="F:Hsp90 protein binding"/>
    <property type="evidence" value="ECO:0007669"/>
    <property type="project" value="TreeGrafter"/>
</dbReference>
<sequence>RYEEAKIHAPPSYLREALEWIATEKEKYEKFEAGLTAIEILFRKRAVGWNEVGVSALRTLIHLEDRFATQGFDNTVLRSMVAIVVGQPSQLAPFLAETVFERNVAVKQRYLITSVLVNAARELAGVDDNGMKTMVTPYKEYDFMQPQTSKGNDSVHQPDWMRVVSQRVRANTRLFSIRPASEASSEQKKTIENRFARIADRFVLPLLKSRVGDHLELTGRDIPLLVRILYTACELLTLAENSPSVTRIALNLTSSVESLRYHEDPAVREVVVAAYFASAIVLPDETLAVECKPWLHYCISRINDGEEGERGRKLADQTIKIILMRLRLDETAELD</sequence>
<organism evidence="3 4">
    <name type="scientific">Pristionchus entomophagus</name>
    <dbReference type="NCBI Taxonomy" id="358040"/>
    <lineage>
        <taxon>Eukaryota</taxon>
        <taxon>Metazoa</taxon>
        <taxon>Ecdysozoa</taxon>
        <taxon>Nematoda</taxon>
        <taxon>Chromadorea</taxon>
        <taxon>Rhabditida</taxon>
        <taxon>Rhabditina</taxon>
        <taxon>Diplogasteromorpha</taxon>
        <taxon>Diplogasteroidea</taxon>
        <taxon>Neodiplogasteridae</taxon>
        <taxon>Pristionchus</taxon>
    </lineage>
</organism>
<dbReference type="InterPro" id="IPR038528">
    <property type="entry name" value="TEL2_C_sf"/>
</dbReference>
<dbReference type="InterPro" id="IPR051970">
    <property type="entry name" value="TEL2_Regulation"/>
</dbReference>
<feature type="non-terminal residue" evidence="3">
    <location>
        <position position="1"/>
    </location>
</feature>
<evidence type="ECO:0000256" key="1">
    <source>
        <dbReference type="ARBA" id="ARBA00006133"/>
    </source>
</evidence>
<gene>
    <name evidence="3" type="ORF">PENTCL1PPCAC_11560</name>
</gene>
<dbReference type="AlphaFoldDB" id="A0AAV5TAI0"/>
<name>A0AAV5TAI0_9BILA</name>
<dbReference type="GO" id="GO:0005829">
    <property type="term" value="C:cytosol"/>
    <property type="evidence" value="ECO:0007669"/>
    <property type="project" value="TreeGrafter"/>
</dbReference>
<dbReference type="InterPro" id="IPR019337">
    <property type="entry name" value="Telomere_length_regulation_dom"/>
</dbReference>
<dbReference type="Pfam" id="PF10193">
    <property type="entry name" value="Telomere_reg-2"/>
    <property type="match status" value="1"/>
</dbReference>
<dbReference type="Gene3D" id="1.25.40.720">
    <property type="entry name" value="Telomere length regulation protein 2, C-terminal domain"/>
    <property type="match status" value="1"/>
</dbReference>
<comment type="similarity">
    <text evidence="1">Belongs to the TEL2 family.</text>
</comment>
<dbReference type="Proteomes" id="UP001432027">
    <property type="component" value="Unassembled WGS sequence"/>
</dbReference>
<evidence type="ECO:0000313" key="4">
    <source>
        <dbReference type="Proteomes" id="UP001432027"/>
    </source>
</evidence>
<dbReference type="GO" id="GO:0051083">
    <property type="term" value="P:'de novo' cotranslational protein folding"/>
    <property type="evidence" value="ECO:0007669"/>
    <property type="project" value="TreeGrafter"/>
</dbReference>